<reference evidence="7" key="1">
    <citation type="submission" date="2013-12" db="EMBL/GenBank/DDBJ databases">
        <title>Genome sequences of Streptococcus thermophilus strains MTH17CL396 and M17PTZA496 isolated from Fontina cheese in Valle d'Aosta region (Italy).</title>
        <authorList>
            <person name="Treu L."/>
            <person name="Giacomini A."/>
            <person name="Corich V."/>
            <person name="Vendramin V."/>
            <person name="Bovo B."/>
        </authorList>
    </citation>
    <scope>NUCLEOTIDE SEQUENCE [LARGE SCALE GENOMIC DNA]</scope>
    <source>
        <strain evidence="7">M17PTZA496</strain>
    </source>
</reference>
<protein>
    <submittedName>
        <fullName evidence="6">Multidrug ABC transporter ATPase</fullName>
    </submittedName>
</protein>
<dbReference type="GO" id="GO:0005886">
    <property type="term" value="C:plasma membrane"/>
    <property type="evidence" value="ECO:0007669"/>
    <property type="project" value="UniProtKB-SubCell"/>
</dbReference>
<dbReference type="Gene3D" id="1.20.1560.10">
    <property type="entry name" value="ABC transporter type 1, transmembrane domain"/>
    <property type="match status" value="1"/>
</dbReference>
<proteinExistence type="predicted"/>
<feature type="transmembrane region" description="Helical" evidence="5">
    <location>
        <begin position="53"/>
        <end position="72"/>
    </location>
</feature>
<evidence type="ECO:0000256" key="2">
    <source>
        <dbReference type="ARBA" id="ARBA00022692"/>
    </source>
</evidence>
<keyword evidence="4 5" id="KW-0472">Membrane</keyword>
<sequence length="90" mass="10076">MFQTLIAQIKEYKKPSFLSSLFMALEVMFEISIPFVMANLLDKGVQQSNMSNIWFYDGLMLVCAFLSLFCGMQSARYAAVASAGFAKNLP</sequence>
<dbReference type="GO" id="GO:0005524">
    <property type="term" value="F:ATP binding"/>
    <property type="evidence" value="ECO:0007669"/>
    <property type="project" value="InterPro"/>
</dbReference>
<keyword evidence="3 5" id="KW-1133">Transmembrane helix</keyword>
<dbReference type="Proteomes" id="UP000024559">
    <property type="component" value="Chromosome"/>
</dbReference>
<gene>
    <name evidence="6" type="ORF">X841_08035</name>
</gene>
<feature type="transmembrane region" description="Helical" evidence="5">
    <location>
        <begin position="21"/>
        <end position="41"/>
    </location>
</feature>
<evidence type="ECO:0000256" key="1">
    <source>
        <dbReference type="ARBA" id="ARBA00004651"/>
    </source>
</evidence>
<dbReference type="PATRIC" id="fig|1433289.7.peg.1667"/>
<evidence type="ECO:0000256" key="3">
    <source>
        <dbReference type="ARBA" id="ARBA00022989"/>
    </source>
</evidence>
<name>A0A0E2QGG3_STRTR</name>
<dbReference type="HOGENOM" id="CLU_182936_0_0_9"/>
<organism evidence="6 7">
    <name type="scientific">Streptococcus thermophilus M17PTZA496</name>
    <dbReference type="NCBI Taxonomy" id="1433289"/>
    <lineage>
        <taxon>Bacteria</taxon>
        <taxon>Bacillati</taxon>
        <taxon>Bacillota</taxon>
        <taxon>Bacilli</taxon>
        <taxon>Lactobacillales</taxon>
        <taxon>Streptococcaceae</taxon>
        <taxon>Streptococcus</taxon>
    </lineage>
</organism>
<comment type="subcellular location">
    <subcellularLocation>
        <location evidence="1">Cell membrane</location>
        <topology evidence="1">Multi-pass membrane protein</topology>
    </subcellularLocation>
</comment>
<accession>A0A0E2QGG3</accession>
<dbReference type="EMBL" id="AZJT01000059">
    <property type="protein sequence ID" value="ETW88681.1"/>
    <property type="molecule type" value="Genomic_DNA"/>
</dbReference>
<dbReference type="SUPFAM" id="SSF90123">
    <property type="entry name" value="ABC transporter transmembrane region"/>
    <property type="match status" value="1"/>
</dbReference>
<comment type="caution">
    <text evidence="6">The sequence shown here is derived from an EMBL/GenBank/DDBJ whole genome shotgun (WGS) entry which is preliminary data.</text>
</comment>
<evidence type="ECO:0000256" key="5">
    <source>
        <dbReference type="SAM" id="Phobius"/>
    </source>
</evidence>
<keyword evidence="2 5" id="KW-0812">Transmembrane</keyword>
<dbReference type="InterPro" id="IPR036640">
    <property type="entry name" value="ABC1_TM_sf"/>
</dbReference>
<evidence type="ECO:0000313" key="7">
    <source>
        <dbReference type="Proteomes" id="UP000024559"/>
    </source>
</evidence>
<evidence type="ECO:0000313" key="6">
    <source>
        <dbReference type="EMBL" id="ETW88681.1"/>
    </source>
</evidence>
<evidence type="ECO:0000256" key="4">
    <source>
        <dbReference type="ARBA" id="ARBA00023136"/>
    </source>
</evidence>
<dbReference type="AlphaFoldDB" id="A0A0E2QGG3"/>